<proteinExistence type="predicted"/>
<evidence type="ECO:0000313" key="2">
    <source>
        <dbReference type="EMBL" id="KRO04858.1"/>
    </source>
</evidence>
<gene>
    <name evidence="2" type="ORF">IV54_GL000747</name>
</gene>
<keyword evidence="1" id="KW-0812">Transmembrane</keyword>
<feature type="transmembrane region" description="Helical" evidence="1">
    <location>
        <begin position="472"/>
        <end position="494"/>
    </location>
</feature>
<evidence type="ECO:0000256" key="1">
    <source>
        <dbReference type="SAM" id="Phobius"/>
    </source>
</evidence>
<feature type="transmembrane region" description="Helical" evidence="1">
    <location>
        <begin position="55"/>
        <end position="76"/>
    </location>
</feature>
<feature type="transmembrane region" description="Helical" evidence="1">
    <location>
        <begin position="128"/>
        <end position="155"/>
    </location>
</feature>
<feature type="transmembrane region" description="Helical" evidence="1">
    <location>
        <begin position="25"/>
        <end position="43"/>
    </location>
</feature>
<dbReference type="AlphaFoldDB" id="A0A0R2M3H1"/>
<accession>A0A0R2M3H1</accession>
<name>A0A0R2M3H1_9LACO</name>
<dbReference type="EMBL" id="JQCA01000022">
    <property type="protein sequence ID" value="KRO04858.1"/>
    <property type="molecule type" value="Genomic_DNA"/>
</dbReference>
<keyword evidence="1" id="KW-1133">Transmembrane helix</keyword>
<feature type="transmembrane region" description="Helical" evidence="1">
    <location>
        <begin position="243"/>
        <end position="262"/>
    </location>
</feature>
<comment type="caution">
    <text evidence="2">The sequence shown here is derived from an EMBL/GenBank/DDBJ whole genome shotgun (WGS) entry which is preliminary data.</text>
</comment>
<organism evidence="2 3">
    <name type="scientific">Levilactobacillus paucivorans</name>
    <dbReference type="NCBI Taxonomy" id="616990"/>
    <lineage>
        <taxon>Bacteria</taxon>
        <taxon>Bacillati</taxon>
        <taxon>Bacillota</taxon>
        <taxon>Bacilli</taxon>
        <taxon>Lactobacillales</taxon>
        <taxon>Lactobacillaceae</taxon>
        <taxon>Levilactobacillus</taxon>
    </lineage>
</organism>
<keyword evidence="1" id="KW-0472">Membrane</keyword>
<feature type="transmembrane region" description="Helical" evidence="1">
    <location>
        <begin position="444"/>
        <end position="465"/>
    </location>
</feature>
<dbReference type="STRING" id="616990.IV54_GL000747"/>
<sequence length="543" mass="59344">MIAMSRYGRTGQLIRLAFRRDRFRILMWIVILAALMASVAWKFEDIYGTQSEIAAIKGTLASPGIVAMFGAFSFKGKVTTAEIFANEMLLFMALIQVVMNLALSVHATRGEEDLGITELVRSHAVGTAAPLAAAAWELVIVNGLLGILYSVGLTAANMPGASLEGNWLIGIGLATTGLLFGFLGLLTAQVADHSASATGIAYTLFGISYLARMITDVQHPRLTWWSPLGWVEKLAPYNDANWLPVWLSLATALILFGLAVMANNRRDLGAGALTTRPGKRRASAFLRGPLSLLWRRQRNVIIAWILAVIIFGVAYGTVFNTIGDILKTNPTMQQVFGAAMVHEANHKVLLSFTSLLAVVMAAVATIPGIQLILKAHTDETRGWLEAVYARPVSRTRLFFSYVGPAFLTSTLAYIGGLGGIVVMGDASLDHVKDGISAHEFWQGIAGQLPEIWVFLGIAVLLVGCWPRIKTFTWLYLALGFVSVYMGSLLKLPSWVKNVTPAGWMPRIPQHAVDWTTFSWMIGLAIVLVIVGWLGYRRRDLQMR</sequence>
<feature type="transmembrane region" description="Helical" evidence="1">
    <location>
        <begin position="88"/>
        <end position="108"/>
    </location>
</feature>
<reference evidence="2 3" key="1">
    <citation type="journal article" date="2015" name="Genome Announc.">
        <title>Expanding the biotechnology potential of lactobacilli through comparative genomics of 213 strains and associated genera.</title>
        <authorList>
            <person name="Sun Z."/>
            <person name="Harris H.M."/>
            <person name="McCann A."/>
            <person name="Guo C."/>
            <person name="Argimon S."/>
            <person name="Zhang W."/>
            <person name="Yang X."/>
            <person name="Jeffery I.B."/>
            <person name="Cooney J.C."/>
            <person name="Kagawa T.F."/>
            <person name="Liu W."/>
            <person name="Song Y."/>
            <person name="Salvetti E."/>
            <person name="Wrobel A."/>
            <person name="Rasinkangas P."/>
            <person name="Parkhill J."/>
            <person name="Rea M.C."/>
            <person name="O'Sullivan O."/>
            <person name="Ritari J."/>
            <person name="Douillard F.P."/>
            <person name="Paul Ross R."/>
            <person name="Yang R."/>
            <person name="Briner A.E."/>
            <person name="Felis G.E."/>
            <person name="de Vos W.M."/>
            <person name="Barrangou R."/>
            <person name="Klaenhammer T.R."/>
            <person name="Caufield P.W."/>
            <person name="Cui Y."/>
            <person name="Zhang H."/>
            <person name="O'Toole P.W."/>
        </authorList>
    </citation>
    <scope>NUCLEOTIDE SEQUENCE [LARGE SCALE GENOMIC DNA]</scope>
    <source>
        <strain evidence="2 3">DSM 22467</strain>
    </source>
</reference>
<feature type="transmembrane region" description="Helical" evidence="1">
    <location>
        <begin position="514"/>
        <end position="535"/>
    </location>
</feature>
<dbReference type="Proteomes" id="UP000051906">
    <property type="component" value="Unassembled WGS sequence"/>
</dbReference>
<keyword evidence="3" id="KW-1185">Reference proteome</keyword>
<feature type="transmembrane region" description="Helical" evidence="1">
    <location>
        <begin position="348"/>
        <end position="373"/>
    </location>
</feature>
<feature type="transmembrane region" description="Helical" evidence="1">
    <location>
        <begin position="300"/>
        <end position="322"/>
    </location>
</feature>
<dbReference type="PATRIC" id="fig|616990.3.peg.810"/>
<feature type="transmembrane region" description="Helical" evidence="1">
    <location>
        <begin position="398"/>
        <end position="424"/>
    </location>
</feature>
<feature type="transmembrane region" description="Helical" evidence="1">
    <location>
        <begin position="167"/>
        <end position="186"/>
    </location>
</feature>
<protein>
    <submittedName>
        <fullName evidence="2">Export protein</fullName>
    </submittedName>
</protein>
<evidence type="ECO:0000313" key="3">
    <source>
        <dbReference type="Proteomes" id="UP000051906"/>
    </source>
</evidence>